<accession>A0A1G2EFY4</accession>
<dbReference type="Gene3D" id="3.30.420.40">
    <property type="match status" value="2"/>
</dbReference>
<dbReference type="EMBL" id="MHMJ01000045">
    <property type="protein sequence ID" value="OGZ24704.1"/>
    <property type="molecule type" value="Genomic_DNA"/>
</dbReference>
<dbReference type="Pfam" id="PF11104">
    <property type="entry name" value="PilM_2"/>
    <property type="match status" value="1"/>
</dbReference>
<dbReference type="PANTHER" id="PTHR32432:SF3">
    <property type="entry name" value="ETHANOLAMINE UTILIZATION PROTEIN EUTJ"/>
    <property type="match status" value="1"/>
</dbReference>
<dbReference type="PIRSF" id="PIRSF019169">
    <property type="entry name" value="PilM"/>
    <property type="match status" value="1"/>
</dbReference>
<gene>
    <name evidence="1" type="ORF">A2W71_00195</name>
</gene>
<dbReference type="PANTHER" id="PTHR32432">
    <property type="entry name" value="CELL DIVISION PROTEIN FTSA-RELATED"/>
    <property type="match status" value="1"/>
</dbReference>
<dbReference type="InterPro" id="IPR005883">
    <property type="entry name" value="PilM"/>
</dbReference>
<evidence type="ECO:0008006" key="3">
    <source>
        <dbReference type="Google" id="ProtNLM"/>
    </source>
</evidence>
<dbReference type="NCBIfam" id="TIGR01175">
    <property type="entry name" value="pilM"/>
    <property type="match status" value="1"/>
</dbReference>
<dbReference type="Gene3D" id="3.30.1490.300">
    <property type="match status" value="1"/>
</dbReference>
<organism evidence="1 2">
    <name type="scientific">Candidatus Nealsonbacteria bacterium RIFCSPLOWO2_02_39_8</name>
    <dbReference type="NCBI Taxonomy" id="1801674"/>
    <lineage>
        <taxon>Bacteria</taxon>
        <taxon>Candidatus Nealsoniibacteriota</taxon>
    </lineage>
</organism>
<dbReference type="InterPro" id="IPR050696">
    <property type="entry name" value="FtsA/MreB"/>
</dbReference>
<comment type="caution">
    <text evidence="1">The sequence shown here is derived from an EMBL/GenBank/DDBJ whole genome shotgun (WGS) entry which is preliminary data.</text>
</comment>
<dbReference type="AlphaFoldDB" id="A0A1G2EFY4"/>
<reference evidence="1 2" key="1">
    <citation type="journal article" date="2016" name="Nat. Commun.">
        <title>Thousands of microbial genomes shed light on interconnected biogeochemical processes in an aquifer system.</title>
        <authorList>
            <person name="Anantharaman K."/>
            <person name="Brown C.T."/>
            <person name="Hug L.A."/>
            <person name="Sharon I."/>
            <person name="Castelle C.J."/>
            <person name="Probst A.J."/>
            <person name="Thomas B.C."/>
            <person name="Singh A."/>
            <person name="Wilkins M.J."/>
            <person name="Karaoz U."/>
            <person name="Brodie E.L."/>
            <person name="Williams K.H."/>
            <person name="Hubbard S.S."/>
            <person name="Banfield J.F."/>
        </authorList>
    </citation>
    <scope>NUCLEOTIDE SEQUENCE [LARGE SCALE GENOMIC DNA]</scope>
</reference>
<dbReference type="CDD" id="cd24049">
    <property type="entry name" value="ASKHA_NBD_PilM"/>
    <property type="match status" value="1"/>
</dbReference>
<proteinExistence type="predicted"/>
<sequence>MNFFELKPESFGLDFSDLSLKIAWLKKRGRFFRLASWREKEIKPGIIENGEVKNEEVLCQFLKEVLNTAKGEKIRTKNATISFPEEKAFMQVIQMPKMDEEELKSAVLFEAENYIPLPMEKMYFDFQIVRPQNNHLDHLDILIAAIPKEIADPYISCVRKAGLCPRVLEVESLSIIRALIKDELSPYPVLIIDFGRSATSLVIFSGYSLRFTATIPVCSQGLTESISKSLKISLAAAEKLKIEKGLDFSKKTSDVFEALIPALTDLTEQIEKFVDYYQAHTIHEHSSALKNGKIKKIIMCGRGANLKGLLDFISLKLKIPVELGNPWINILPKQLKEVPGLPFAQSLGYATALGLALRGIKKE</sequence>
<dbReference type="Proteomes" id="UP000176216">
    <property type="component" value="Unassembled WGS sequence"/>
</dbReference>
<evidence type="ECO:0000313" key="1">
    <source>
        <dbReference type="EMBL" id="OGZ24704.1"/>
    </source>
</evidence>
<name>A0A1G2EFY4_9BACT</name>
<protein>
    <recommendedName>
        <fullName evidence="3">SHS2 domain-containing protein</fullName>
    </recommendedName>
</protein>
<dbReference type="SUPFAM" id="SSF53067">
    <property type="entry name" value="Actin-like ATPase domain"/>
    <property type="match status" value="2"/>
</dbReference>
<dbReference type="InterPro" id="IPR043129">
    <property type="entry name" value="ATPase_NBD"/>
</dbReference>
<evidence type="ECO:0000313" key="2">
    <source>
        <dbReference type="Proteomes" id="UP000176216"/>
    </source>
</evidence>